<feature type="region of interest" description="Disordered" evidence="1">
    <location>
        <begin position="1"/>
        <end position="21"/>
    </location>
</feature>
<accession>A0A9R1VQV8</accession>
<sequence>MLCDQPIPNPIRDNNRKARKNPGEYTLTKEEVKKVCDWLKKLKFPDSIVQTMCKLEQIYPPGCFDSMEHLVIHLADEAITSGSVHYRWMYQYERKLGIIKRRIMNKARVEGSTVNEHLVNELATYRSLYFDPTIETRHNREAHNFAPQSHRFSSGEAPLSIFVIPSRRLYEKSGKREPLSDKGLHKAHTYILLNYKEVKPYFIEFDELVMYKTPNGSVIHLEVIAKKPSRHPYFHNGYFVNGYKFHTQQYDEGRATNNFGVCMRRETYNVEQESDYYDIVQEILEIKYYSSGPSIVVLFNCIWFDNKDIVIVNKNKLIDVKPKYQLQTDDPFCFVTSPKSRSEKTGLFMLCLKIRVTF</sequence>
<dbReference type="Pfam" id="PF13960">
    <property type="entry name" value="DUF4218"/>
    <property type="match status" value="1"/>
</dbReference>
<comment type="caution">
    <text evidence="3">The sequence shown here is derived from an EMBL/GenBank/DDBJ whole genome shotgun (WGS) entry which is preliminary data.</text>
</comment>
<dbReference type="InterPro" id="IPR025452">
    <property type="entry name" value="DUF4218"/>
</dbReference>
<organism evidence="3 4">
    <name type="scientific">Lactuca sativa</name>
    <name type="common">Garden lettuce</name>
    <dbReference type="NCBI Taxonomy" id="4236"/>
    <lineage>
        <taxon>Eukaryota</taxon>
        <taxon>Viridiplantae</taxon>
        <taxon>Streptophyta</taxon>
        <taxon>Embryophyta</taxon>
        <taxon>Tracheophyta</taxon>
        <taxon>Spermatophyta</taxon>
        <taxon>Magnoliopsida</taxon>
        <taxon>eudicotyledons</taxon>
        <taxon>Gunneridae</taxon>
        <taxon>Pentapetalae</taxon>
        <taxon>asterids</taxon>
        <taxon>campanulids</taxon>
        <taxon>Asterales</taxon>
        <taxon>Asteraceae</taxon>
        <taxon>Cichorioideae</taxon>
        <taxon>Cichorieae</taxon>
        <taxon>Lactucinae</taxon>
        <taxon>Lactuca</taxon>
    </lineage>
</organism>
<gene>
    <name evidence="3" type="ORF">LSAT_V11C400186750</name>
</gene>
<keyword evidence="4" id="KW-1185">Reference proteome</keyword>
<reference evidence="3 4" key="1">
    <citation type="journal article" date="2017" name="Nat. Commun.">
        <title>Genome assembly with in vitro proximity ligation data and whole-genome triplication in lettuce.</title>
        <authorList>
            <person name="Reyes-Chin-Wo S."/>
            <person name="Wang Z."/>
            <person name="Yang X."/>
            <person name="Kozik A."/>
            <person name="Arikit S."/>
            <person name="Song C."/>
            <person name="Xia L."/>
            <person name="Froenicke L."/>
            <person name="Lavelle D.O."/>
            <person name="Truco M.J."/>
            <person name="Xia R."/>
            <person name="Zhu S."/>
            <person name="Xu C."/>
            <person name="Xu H."/>
            <person name="Xu X."/>
            <person name="Cox K."/>
            <person name="Korf I."/>
            <person name="Meyers B.C."/>
            <person name="Michelmore R.W."/>
        </authorList>
    </citation>
    <scope>NUCLEOTIDE SEQUENCE [LARGE SCALE GENOMIC DNA]</scope>
    <source>
        <strain evidence="4">cv. Salinas</strain>
        <tissue evidence="3">Seedlings</tissue>
    </source>
</reference>
<evidence type="ECO:0000313" key="3">
    <source>
        <dbReference type="EMBL" id="KAJ0210875.1"/>
    </source>
</evidence>
<name>A0A9R1VQV8_LACSA</name>
<evidence type="ECO:0000259" key="2">
    <source>
        <dbReference type="Pfam" id="PF13960"/>
    </source>
</evidence>
<dbReference type="Proteomes" id="UP000235145">
    <property type="component" value="Unassembled WGS sequence"/>
</dbReference>
<dbReference type="PANTHER" id="PTHR48258:SF4">
    <property type="entry name" value="DUF4216 DOMAIN-CONTAINING PROTEIN"/>
    <property type="match status" value="1"/>
</dbReference>
<dbReference type="AlphaFoldDB" id="A0A9R1VQV8"/>
<proteinExistence type="predicted"/>
<dbReference type="EMBL" id="NBSK02000004">
    <property type="protein sequence ID" value="KAJ0210875.1"/>
    <property type="molecule type" value="Genomic_DNA"/>
</dbReference>
<evidence type="ECO:0000313" key="4">
    <source>
        <dbReference type="Proteomes" id="UP000235145"/>
    </source>
</evidence>
<protein>
    <recommendedName>
        <fullName evidence="2">DUF4218 domain-containing protein</fullName>
    </recommendedName>
</protein>
<dbReference type="PANTHER" id="PTHR48258">
    <property type="entry name" value="DUF4218 DOMAIN-CONTAINING PROTEIN-RELATED"/>
    <property type="match status" value="1"/>
</dbReference>
<evidence type="ECO:0000256" key="1">
    <source>
        <dbReference type="SAM" id="MobiDB-lite"/>
    </source>
</evidence>
<feature type="domain" description="DUF4218" evidence="2">
    <location>
        <begin position="44"/>
        <end position="143"/>
    </location>
</feature>